<organism evidence="7 8">
    <name type="scientific">Viridothelium virens</name>
    <name type="common">Speckled blister lichen</name>
    <name type="synonym">Trypethelium virens</name>
    <dbReference type="NCBI Taxonomy" id="1048519"/>
    <lineage>
        <taxon>Eukaryota</taxon>
        <taxon>Fungi</taxon>
        <taxon>Dikarya</taxon>
        <taxon>Ascomycota</taxon>
        <taxon>Pezizomycotina</taxon>
        <taxon>Dothideomycetes</taxon>
        <taxon>Dothideomycetes incertae sedis</taxon>
        <taxon>Trypetheliales</taxon>
        <taxon>Trypetheliaceae</taxon>
        <taxon>Viridothelium</taxon>
    </lineage>
</organism>
<feature type="transmembrane region" description="Helical" evidence="6">
    <location>
        <begin position="140"/>
        <end position="163"/>
    </location>
</feature>
<keyword evidence="4 6" id="KW-0472">Membrane</keyword>
<protein>
    <submittedName>
        <fullName evidence="7">MFS general substrate transporter</fullName>
    </submittedName>
</protein>
<evidence type="ECO:0000313" key="8">
    <source>
        <dbReference type="Proteomes" id="UP000800092"/>
    </source>
</evidence>
<evidence type="ECO:0000256" key="3">
    <source>
        <dbReference type="ARBA" id="ARBA00022989"/>
    </source>
</evidence>
<dbReference type="PANTHER" id="PTHR23507:SF1">
    <property type="entry name" value="FI18259P1-RELATED"/>
    <property type="match status" value="1"/>
</dbReference>
<evidence type="ECO:0000256" key="1">
    <source>
        <dbReference type="ARBA" id="ARBA00004141"/>
    </source>
</evidence>
<feature type="transmembrane region" description="Helical" evidence="6">
    <location>
        <begin position="169"/>
        <end position="194"/>
    </location>
</feature>
<dbReference type="Pfam" id="PF07690">
    <property type="entry name" value="MFS_1"/>
    <property type="match status" value="1"/>
</dbReference>
<reference evidence="7" key="1">
    <citation type="journal article" date="2020" name="Stud. Mycol.">
        <title>101 Dothideomycetes genomes: a test case for predicting lifestyles and emergence of pathogens.</title>
        <authorList>
            <person name="Haridas S."/>
            <person name="Albert R."/>
            <person name="Binder M."/>
            <person name="Bloem J."/>
            <person name="Labutti K."/>
            <person name="Salamov A."/>
            <person name="Andreopoulos B."/>
            <person name="Baker S."/>
            <person name="Barry K."/>
            <person name="Bills G."/>
            <person name="Bluhm B."/>
            <person name="Cannon C."/>
            <person name="Castanera R."/>
            <person name="Culley D."/>
            <person name="Daum C."/>
            <person name="Ezra D."/>
            <person name="Gonzalez J."/>
            <person name="Henrissat B."/>
            <person name="Kuo A."/>
            <person name="Liang C."/>
            <person name="Lipzen A."/>
            <person name="Lutzoni F."/>
            <person name="Magnuson J."/>
            <person name="Mondo S."/>
            <person name="Nolan M."/>
            <person name="Ohm R."/>
            <person name="Pangilinan J."/>
            <person name="Park H.-J."/>
            <person name="Ramirez L."/>
            <person name="Alfaro M."/>
            <person name="Sun H."/>
            <person name="Tritt A."/>
            <person name="Yoshinaga Y."/>
            <person name="Zwiers L.-H."/>
            <person name="Turgeon B."/>
            <person name="Goodwin S."/>
            <person name="Spatafora J."/>
            <person name="Crous P."/>
            <person name="Grigoriev I."/>
        </authorList>
    </citation>
    <scope>NUCLEOTIDE SEQUENCE</scope>
    <source>
        <strain evidence="7">Tuck. ex Michener</strain>
    </source>
</reference>
<keyword evidence="8" id="KW-1185">Reference proteome</keyword>
<gene>
    <name evidence="7" type="ORF">EV356DRAFT_533875</name>
</gene>
<feature type="transmembrane region" description="Helical" evidence="6">
    <location>
        <begin position="234"/>
        <end position="254"/>
    </location>
</feature>
<evidence type="ECO:0000256" key="6">
    <source>
        <dbReference type="SAM" id="Phobius"/>
    </source>
</evidence>
<dbReference type="Proteomes" id="UP000800092">
    <property type="component" value="Unassembled WGS sequence"/>
</dbReference>
<dbReference type="OrthoDB" id="194139at2759"/>
<feature type="region of interest" description="Disordered" evidence="5">
    <location>
        <begin position="1"/>
        <end position="36"/>
    </location>
</feature>
<dbReference type="AlphaFoldDB" id="A0A6A6H693"/>
<dbReference type="SUPFAM" id="SSF103473">
    <property type="entry name" value="MFS general substrate transporter"/>
    <property type="match status" value="1"/>
</dbReference>
<evidence type="ECO:0000256" key="2">
    <source>
        <dbReference type="ARBA" id="ARBA00022692"/>
    </source>
</evidence>
<evidence type="ECO:0000313" key="7">
    <source>
        <dbReference type="EMBL" id="KAF2233230.1"/>
    </source>
</evidence>
<keyword evidence="2 6" id="KW-0812">Transmembrane</keyword>
<dbReference type="InterPro" id="IPR036259">
    <property type="entry name" value="MFS_trans_sf"/>
</dbReference>
<feature type="transmembrane region" description="Helical" evidence="6">
    <location>
        <begin position="349"/>
        <end position="367"/>
    </location>
</feature>
<dbReference type="InterPro" id="IPR011701">
    <property type="entry name" value="MFS"/>
</dbReference>
<dbReference type="GO" id="GO:0022857">
    <property type="term" value="F:transmembrane transporter activity"/>
    <property type="evidence" value="ECO:0007669"/>
    <property type="project" value="InterPro"/>
</dbReference>
<feature type="transmembrane region" description="Helical" evidence="6">
    <location>
        <begin position="43"/>
        <end position="62"/>
    </location>
</feature>
<feature type="transmembrane region" description="Helical" evidence="6">
    <location>
        <begin position="206"/>
        <end position="228"/>
    </location>
</feature>
<sequence>MSSSTPEHVGAGEDQSTEQTGLLPDTEEPNRIPPPQKANPTRVVFLIALAVVVLGGGEVLIANPRIRLFESIICREYYDKHETSIVKGDGWLPEHLCKIEPVESSVALLMGWQDFFDSIPALFLAIPYGWLADKYGRKPVVTMAIVAFWVRSALIMLICYFWQTLPLKLIWATSAHALFGGGIPVASAMAYAMMSDVVSKDERASNFLRLAAASLFINFLLPPISAVLMKRNLWIPMLLGLSVQLISIPVAISVPETLDRSGSTQRSDVSIHLPSNSANDVEYTPPLRPRSRFDQVKASVGFLFHDWRIPPLILTYLVHNGVDFMTLYLSKRYKWSIANATFLTSVRSGITVLVFLLLIPALSTILVQRFAFGNLSKDLWLGRMSCISIVIGYAIFGFAPNIAMSIIGMIIFTLGNGHAQLIRSFTTNLVEKHHVARLYTIIGIFETASLMIGSPLLAGLFQEGSQLGGSWIGLPFYFISGLFVCVTGLLFIVGAWEPKNAKHIVTEPGCEEEQGQGEEDGPWDLEYRDHDLGTGDLVNSSEALRDLTLSTTPSQRPMLS</sequence>
<feature type="transmembrane region" description="Helical" evidence="6">
    <location>
        <begin position="474"/>
        <end position="496"/>
    </location>
</feature>
<evidence type="ECO:0000256" key="5">
    <source>
        <dbReference type="SAM" id="MobiDB-lite"/>
    </source>
</evidence>
<comment type="subcellular location">
    <subcellularLocation>
        <location evidence="1">Membrane</location>
        <topology evidence="1">Multi-pass membrane protein</topology>
    </subcellularLocation>
</comment>
<feature type="transmembrane region" description="Helical" evidence="6">
    <location>
        <begin position="438"/>
        <end position="462"/>
    </location>
</feature>
<dbReference type="Gene3D" id="1.20.1250.20">
    <property type="entry name" value="MFS general substrate transporter like domains"/>
    <property type="match status" value="1"/>
</dbReference>
<dbReference type="PANTHER" id="PTHR23507">
    <property type="entry name" value="ZGC:174356"/>
    <property type="match status" value="1"/>
</dbReference>
<name>A0A6A6H693_VIRVR</name>
<dbReference type="EMBL" id="ML991808">
    <property type="protein sequence ID" value="KAF2233230.1"/>
    <property type="molecule type" value="Genomic_DNA"/>
</dbReference>
<keyword evidence="3 6" id="KW-1133">Transmembrane helix</keyword>
<feature type="compositionally biased region" description="Polar residues" evidence="5">
    <location>
        <begin position="537"/>
        <end position="560"/>
    </location>
</feature>
<dbReference type="GO" id="GO:0016020">
    <property type="term" value="C:membrane"/>
    <property type="evidence" value="ECO:0007669"/>
    <property type="project" value="UniProtKB-SubCell"/>
</dbReference>
<feature type="transmembrane region" description="Helical" evidence="6">
    <location>
        <begin position="402"/>
        <end position="426"/>
    </location>
</feature>
<feature type="transmembrane region" description="Helical" evidence="6">
    <location>
        <begin position="312"/>
        <end position="329"/>
    </location>
</feature>
<proteinExistence type="predicted"/>
<evidence type="ECO:0000256" key="4">
    <source>
        <dbReference type="ARBA" id="ARBA00023136"/>
    </source>
</evidence>
<accession>A0A6A6H693</accession>
<feature type="region of interest" description="Disordered" evidence="5">
    <location>
        <begin position="532"/>
        <end position="560"/>
    </location>
</feature>